<reference evidence="1 2" key="1">
    <citation type="journal article" date="2012" name="PLoS Pathog.">
        <title>The genome of the obligate intracellular parasite Trachipleistophora hominis: new insights into microsporidian genome dynamics and reductive evolution.</title>
        <authorList>
            <person name="Heinz E."/>
            <person name="Williams T.A."/>
            <person name="Nakjang S."/>
            <person name="Noel C.J."/>
            <person name="Swan D.C."/>
            <person name="Goldberg A.V."/>
            <person name="Harris S.R."/>
            <person name="Weinmaier T."/>
            <person name="Markert S."/>
            <person name="Becher D."/>
            <person name="Bernhardt J."/>
            <person name="Dagan T."/>
            <person name="Hacker C."/>
            <person name="Lucocq J.M."/>
            <person name="Schweder T."/>
            <person name="Rattei T."/>
            <person name="Hall N."/>
            <person name="Hirt R.P."/>
            <person name="Embley T.M."/>
        </authorList>
    </citation>
    <scope>NUCLEOTIDE SEQUENCE [LARGE SCALE GENOMIC DNA]</scope>
</reference>
<dbReference type="EMBL" id="JH994035">
    <property type="protein sequence ID" value="ELQ74591.1"/>
    <property type="molecule type" value="Genomic_DNA"/>
</dbReference>
<sequence>MVHTDDKIKKYENKIKSLTKKLKYKKIIIKSLLHTLQRKKYKKRKNGLEMKIENNLSVPIDSRADSVAEQVMEAEIEETGGDKKPDIDMIAAAHPESIATYSVLERNNRTKEDKSFRLNFKLDEYVEYTCSLFVPYVYDAKDDYKLSKLHLIYIKTNIKGILKHIFKDINTREVEKTWTLLFNLGCAQSYDALCMIVHDLFVFVDDFERVIYFSYALLHGKKLRLIFSQKR</sequence>
<name>L7JU69_TRAHO</name>
<accession>L7JU69</accession>
<organism evidence="1 2">
    <name type="scientific">Trachipleistophora hominis</name>
    <name type="common">Microsporidian parasite</name>
    <dbReference type="NCBI Taxonomy" id="72359"/>
    <lineage>
        <taxon>Eukaryota</taxon>
        <taxon>Fungi</taxon>
        <taxon>Fungi incertae sedis</taxon>
        <taxon>Microsporidia</taxon>
        <taxon>Pleistophoridae</taxon>
        <taxon>Trachipleistophora</taxon>
    </lineage>
</organism>
<dbReference type="InterPro" id="IPR031543">
    <property type="entry name" value="DUF5087"/>
</dbReference>
<protein>
    <submittedName>
        <fullName evidence="1">Uncharacterized protein</fullName>
    </submittedName>
</protein>
<dbReference type="AlphaFoldDB" id="L7JU69"/>
<keyword evidence="2" id="KW-1185">Reference proteome</keyword>
<evidence type="ECO:0000313" key="1">
    <source>
        <dbReference type="EMBL" id="ELQ74591.1"/>
    </source>
</evidence>
<dbReference type="VEuPathDB" id="MicrosporidiaDB:THOM_2505"/>
<dbReference type="InParanoid" id="L7JU69"/>
<dbReference type="Proteomes" id="UP000011185">
    <property type="component" value="Unassembled WGS sequence"/>
</dbReference>
<dbReference type="HOGENOM" id="CLU_1200535_0_0_1"/>
<evidence type="ECO:0000313" key="2">
    <source>
        <dbReference type="Proteomes" id="UP000011185"/>
    </source>
</evidence>
<proteinExistence type="predicted"/>
<gene>
    <name evidence="1" type="ORF">THOM_2505</name>
</gene>
<dbReference type="Pfam" id="PF17006">
    <property type="entry name" value="DUF5087"/>
    <property type="match status" value="1"/>
</dbReference>